<organism evidence="1 2">
    <name type="scientific">Iphiclides podalirius</name>
    <name type="common">scarce swallowtail</name>
    <dbReference type="NCBI Taxonomy" id="110791"/>
    <lineage>
        <taxon>Eukaryota</taxon>
        <taxon>Metazoa</taxon>
        <taxon>Ecdysozoa</taxon>
        <taxon>Arthropoda</taxon>
        <taxon>Hexapoda</taxon>
        <taxon>Insecta</taxon>
        <taxon>Pterygota</taxon>
        <taxon>Neoptera</taxon>
        <taxon>Endopterygota</taxon>
        <taxon>Lepidoptera</taxon>
        <taxon>Glossata</taxon>
        <taxon>Ditrysia</taxon>
        <taxon>Papilionoidea</taxon>
        <taxon>Papilionidae</taxon>
        <taxon>Papilioninae</taxon>
        <taxon>Iphiclides</taxon>
    </lineage>
</organism>
<feature type="non-terminal residue" evidence="1">
    <location>
        <position position="85"/>
    </location>
</feature>
<evidence type="ECO:0000313" key="2">
    <source>
        <dbReference type="Proteomes" id="UP000837857"/>
    </source>
</evidence>
<reference evidence="1" key="1">
    <citation type="submission" date="2022-03" db="EMBL/GenBank/DDBJ databases">
        <authorList>
            <person name="Martin H S."/>
        </authorList>
    </citation>
    <scope>NUCLEOTIDE SEQUENCE</scope>
</reference>
<sequence>MQQRQRSAAALPLFHPMASIAWQRWQGSASYIVRAMRAFHLHRQRPPGRQRCDVAHVRGVAELVMRQPGAVSRRIIVISAVRKDI</sequence>
<dbReference type="EMBL" id="OW152827">
    <property type="protein sequence ID" value="CAH2043656.1"/>
    <property type="molecule type" value="Genomic_DNA"/>
</dbReference>
<dbReference type="Proteomes" id="UP000837857">
    <property type="component" value="Chromosome 15"/>
</dbReference>
<name>A0ABN8HYG2_9NEOP</name>
<accession>A0ABN8HYG2</accession>
<evidence type="ECO:0000313" key="1">
    <source>
        <dbReference type="EMBL" id="CAH2043656.1"/>
    </source>
</evidence>
<keyword evidence="2" id="KW-1185">Reference proteome</keyword>
<protein>
    <submittedName>
        <fullName evidence="1">Uncharacterized protein</fullName>
    </submittedName>
</protein>
<gene>
    <name evidence="1" type="ORF">IPOD504_LOCUS4392</name>
</gene>
<proteinExistence type="predicted"/>